<name>A0A0H5SK53_HERHM</name>
<dbReference type="OrthoDB" id="9815896at2"/>
<dbReference type="Gene3D" id="3.40.50.300">
    <property type="entry name" value="P-loop containing nucleotide triphosphate hydrolases"/>
    <property type="match status" value="1"/>
</dbReference>
<dbReference type="InterPro" id="IPR027417">
    <property type="entry name" value="P-loop_NTPase"/>
</dbReference>
<dbReference type="GO" id="GO:0016887">
    <property type="term" value="F:ATP hydrolysis activity"/>
    <property type="evidence" value="ECO:0007669"/>
    <property type="project" value="InterPro"/>
</dbReference>
<feature type="domain" description="ORC1/DEAH AAA+ ATPase" evidence="1">
    <location>
        <begin position="41"/>
        <end position="170"/>
    </location>
</feature>
<dbReference type="InterPro" id="IPR052026">
    <property type="entry name" value="ExeA_AAA_ATPase_DNA-bind"/>
</dbReference>
<reference evidence="2 3" key="1">
    <citation type="submission" date="2015-06" db="EMBL/GenBank/DDBJ databases">
        <authorList>
            <person name="Wibberg Daniel"/>
        </authorList>
    </citation>
    <scope>NUCLEOTIDE SEQUENCE [LARGE SCALE GENOMIC DNA]</scope>
    <source>
        <strain evidence="2 3">T3/55T</strain>
    </source>
</reference>
<dbReference type="PANTHER" id="PTHR35894:SF1">
    <property type="entry name" value="PHOSPHORIBULOKINASE _ URIDINE KINASE FAMILY"/>
    <property type="match status" value="1"/>
</dbReference>
<dbReference type="EMBL" id="CVTD020000033">
    <property type="protein sequence ID" value="CRZ35894.1"/>
    <property type="molecule type" value="Genomic_DNA"/>
</dbReference>
<dbReference type="RefSeq" id="WP_103203945.1">
    <property type="nucleotide sequence ID" value="NZ_CVTD020000033.1"/>
</dbReference>
<gene>
    <name evidence="2" type="ORF">HHT355_2715</name>
</gene>
<evidence type="ECO:0000313" key="3">
    <source>
        <dbReference type="Proteomes" id="UP000236497"/>
    </source>
</evidence>
<dbReference type="Proteomes" id="UP000236497">
    <property type="component" value="Unassembled WGS sequence"/>
</dbReference>
<proteinExistence type="predicted"/>
<dbReference type="Pfam" id="PF13401">
    <property type="entry name" value="AAA_22"/>
    <property type="match status" value="1"/>
</dbReference>
<dbReference type="AlphaFoldDB" id="A0A0H5SK53"/>
<dbReference type="PANTHER" id="PTHR35894">
    <property type="entry name" value="GENERAL SECRETION PATHWAY PROTEIN A-RELATED"/>
    <property type="match status" value="1"/>
</dbReference>
<protein>
    <recommendedName>
        <fullName evidence="1">ORC1/DEAH AAA+ ATPase domain-containing protein</fullName>
    </recommendedName>
</protein>
<organism evidence="2 3">
    <name type="scientific">Herbinix hemicellulosilytica</name>
    <dbReference type="NCBI Taxonomy" id="1564487"/>
    <lineage>
        <taxon>Bacteria</taxon>
        <taxon>Bacillati</taxon>
        <taxon>Bacillota</taxon>
        <taxon>Clostridia</taxon>
        <taxon>Lachnospirales</taxon>
        <taxon>Lachnospiraceae</taxon>
        <taxon>Herbinix</taxon>
    </lineage>
</organism>
<accession>A0A0H5SK53</accession>
<dbReference type="SUPFAM" id="SSF52540">
    <property type="entry name" value="P-loop containing nucleoside triphosphate hydrolases"/>
    <property type="match status" value="1"/>
</dbReference>
<keyword evidence="3" id="KW-1185">Reference proteome</keyword>
<sequence length="266" mass="30700">MYESFYELKATPFSRSIPTDYLYMTPEHTEILNRLNYVAQRQLFAVVTGDCGTGKTTILRKFSNDLDKNKYKFLYISDSKLTPRNFYRILLEQMGFQAKYNRGDAKRQLHAEIEIMKAVHGIQPVCVCDECHLLSREMLEEIRFLLNMKLDSVSPMGLILTGQTELWQKLQLQAYAAIRQRIDIQSVINHYDRAQTGAYIRHQMKYAGCNSEIFSDAAIDVIHQYSAGTARVIDKVCTSLLLYGSQTKKRIIDDHAVKLVLECEFS</sequence>
<evidence type="ECO:0000259" key="1">
    <source>
        <dbReference type="Pfam" id="PF13401"/>
    </source>
</evidence>
<dbReference type="InterPro" id="IPR049945">
    <property type="entry name" value="AAA_22"/>
</dbReference>
<evidence type="ECO:0000313" key="2">
    <source>
        <dbReference type="EMBL" id="CRZ35894.1"/>
    </source>
</evidence>